<dbReference type="InterPro" id="IPR050817">
    <property type="entry name" value="DjlA_DnaK_co-chaperone"/>
</dbReference>
<dbReference type="SMART" id="SM00271">
    <property type="entry name" value="DnaJ"/>
    <property type="match status" value="1"/>
</dbReference>
<dbReference type="VEuPathDB" id="TriTrypDB:LpyrH10_09_0720"/>
<dbReference type="GeneID" id="26905263"/>
<feature type="domain" description="J" evidence="2">
    <location>
        <begin position="221"/>
        <end position="288"/>
    </location>
</feature>
<evidence type="ECO:0000256" key="1">
    <source>
        <dbReference type="SAM" id="MobiDB-lite"/>
    </source>
</evidence>
<dbReference type="AlphaFoldDB" id="A0A0M9G0T7"/>
<feature type="region of interest" description="Disordered" evidence="1">
    <location>
        <begin position="1"/>
        <end position="23"/>
    </location>
</feature>
<dbReference type="OrthoDB" id="10250354at2759"/>
<name>A0A0M9G0T7_LEPPY</name>
<dbReference type="PANTHER" id="PTHR24074">
    <property type="entry name" value="CO-CHAPERONE PROTEIN DJLA"/>
    <property type="match status" value="1"/>
</dbReference>
<comment type="caution">
    <text evidence="3">The sequence shown here is derived from an EMBL/GenBank/DDBJ whole genome shotgun (WGS) entry which is preliminary data.</text>
</comment>
<proteinExistence type="predicted"/>
<dbReference type="RefSeq" id="XP_015658352.1">
    <property type="nucleotide sequence ID" value="XM_015802836.1"/>
</dbReference>
<dbReference type="InterPro" id="IPR001623">
    <property type="entry name" value="DnaJ_domain"/>
</dbReference>
<dbReference type="EMBL" id="LGTL01000009">
    <property type="protein sequence ID" value="KPA79913.1"/>
    <property type="molecule type" value="Genomic_DNA"/>
</dbReference>
<keyword evidence="4" id="KW-1185">Reference proteome</keyword>
<dbReference type="SUPFAM" id="SSF46565">
    <property type="entry name" value="Chaperone J-domain"/>
    <property type="match status" value="1"/>
</dbReference>
<dbReference type="PROSITE" id="PS00636">
    <property type="entry name" value="DNAJ_1"/>
    <property type="match status" value="1"/>
</dbReference>
<dbReference type="RefSeq" id="XP_015658353.1">
    <property type="nucleotide sequence ID" value="XM_015802837.1"/>
</dbReference>
<dbReference type="InterPro" id="IPR036869">
    <property type="entry name" value="J_dom_sf"/>
</dbReference>
<evidence type="ECO:0000313" key="4">
    <source>
        <dbReference type="Proteomes" id="UP000037923"/>
    </source>
</evidence>
<sequence>MGLSDIDEDEPVTHSPTRPIVLAPPSAATAAVVPTGTPLYDERASTKINRQFSPCASASAGSVLDDLFGSVDISASPSSTRANASPVSTSSPNTGKPVSTTAAAAPSVLDDLFAAPAPPAAGAGGVSMGADKQNGHAVTESHAVLYVDGNGSGAGDDGTNLLDLSKGAKKDKYHNAESFLDAFERQGKKGAVRGDEGETLAHLTRNKDDNKVRARLLALMNYYDVLGVAQTASEEEIKRSYKKKALELHPDRVGRGQTQEEAELFKVITKAHEVLTDAEQRRKYDESLSGGQPVATSANDWWGHVNM</sequence>
<gene>
    <name evidence="3" type="ORF">ABB37_04972</name>
</gene>
<dbReference type="PROSITE" id="PS50076">
    <property type="entry name" value="DNAJ_2"/>
    <property type="match status" value="1"/>
</dbReference>
<reference evidence="3 4" key="1">
    <citation type="submission" date="2015-07" db="EMBL/GenBank/DDBJ databases">
        <title>High-quality genome of monoxenous trypanosomatid Leptomonas pyrrhocoris.</title>
        <authorList>
            <person name="Flegontov P."/>
            <person name="Butenko A."/>
            <person name="Firsov S."/>
            <person name="Vlcek C."/>
            <person name="Logacheva M.D."/>
            <person name="Field M."/>
            <person name="Filatov D."/>
            <person name="Flegontova O."/>
            <person name="Gerasimov E."/>
            <person name="Jackson A.P."/>
            <person name="Kelly S."/>
            <person name="Opperdoes F."/>
            <person name="O'Reilly A."/>
            <person name="Votypka J."/>
            <person name="Yurchenko V."/>
            <person name="Lukes J."/>
        </authorList>
    </citation>
    <scope>NUCLEOTIDE SEQUENCE [LARGE SCALE GENOMIC DNA]</scope>
    <source>
        <strain evidence="3">H10</strain>
    </source>
</reference>
<dbReference type="CDD" id="cd06257">
    <property type="entry name" value="DnaJ"/>
    <property type="match status" value="1"/>
</dbReference>
<evidence type="ECO:0000259" key="2">
    <source>
        <dbReference type="PROSITE" id="PS50076"/>
    </source>
</evidence>
<feature type="compositionally biased region" description="Acidic residues" evidence="1">
    <location>
        <begin position="1"/>
        <end position="10"/>
    </location>
</feature>
<dbReference type="Pfam" id="PF00226">
    <property type="entry name" value="DnaJ"/>
    <property type="match status" value="1"/>
</dbReference>
<dbReference type="EMBL" id="LGTL01000009">
    <property type="protein sequence ID" value="KPA79914.1"/>
    <property type="molecule type" value="Genomic_DNA"/>
</dbReference>
<organism evidence="3 4">
    <name type="scientific">Leptomonas pyrrhocoris</name>
    <name type="common">Firebug parasite</name>
    <dbReference type="NCBI Taxonomy" id="157538"/>
    <lineage>
        <taxon>Eukaryota</taxon>
        <taxon>Discoba</taxon>
        <taxon>Euglenozoa</taxon>
        <taxon>Kinetoplastea</taxon>
        <taxon>Metakinetoplastina</taxon>
        <taxon>Trypanosomatida</taxon>
        <taxon>Trypanosomatidae</taxon>
        <taxon>Leishmaniinae</taxon>
        <taxon>Leptomonas</taxon>
    </lineage>
</organism>
<accession>A0A0M9G0T7</accession>
<protein>
    <submittedName>
        <fullName evidence="3">Dnaj protein-like protein</fullName>
    </submittedName>
</protein>
<feature type="region of interest" description="Disordered" evidence="1">
    <location>
        <begin position="74"/>
        <end position="101"/>
    </location>
</feature>
<dbReference type="InterPro" id="IPR018253">
    <property type="entry name" value="DnaJ_domain_CS"/>
</dbReference>
<dbReference type="PRINTS" id="PR00625">
    <property type="entry name" value="JDOMAIN"/>
</dbReference>
<dbReference type="Proteomes" id="UP000037923">
    <property type="component" value="Unassembled WGS sequence"/>
</dbReference>
<dbReference type="Gene3D" id="1.10.287.110">
    <property type="entry name" value="DnaJ domain"/>
    <property type="match status" value="1"/>
</dbReference>
<evidence type="ECO:0000313" key="3">
    <source>
        <dbReference type="EMBL" id="KPA79913.1"/>
    </source>
</evidence>
<dbReference type="OMA" id="ASAPFMY"/>